<gene>
    <name evidence="1" type="ORF">fugu_006689</name>
</gene>
<organism evidence="1 2">
    <name type="scientific">Takifugu bimaculatus</name>
    <dbReference type="NCBI Taxonomy" id="433685"/>
    <lineage>
        <taxon>Eukaryota</taxon>
        <taxon>Metazoa</taxon>
        <taxon>Chordata</taxon>
        <taxon>Craniata</taxon>
        <taxon>Vertebrata</taxon>
        <taxon>Euteleostomi</taxon>
        <taxon>Actinopterygii</taxon>
        <taxon>Neopterygii</taxon>
        <taxon>Teleostei</taxon>
        <taxon>Neoteleostei</taxon>
        <taxon>Acanthomorphata</taxon>
        <taxon>Eupercaria</taxon>
        <taxon>Tetraodontiformes</taxon>
        <taxon>Tetradontoidea</taxon>
        <taxon>Tetraodontidae</taxon>
        <taxon>Takifugu</taxon>
    </lineage>
</organism>
<evidence type="ECO:0000313" key="2">
    <source>
        <dbReference type="Proteomes" id="UP000516260"/>
    </source>
</evidence>
<dbReference type="EMBL" id="SWLE01000020">
    <property type="protein sequence ID" value="TNM86459.1"/>
    <property type="molecule type" value="Genomic_DNA"/>
</dbReference>
<dbReference type="AlphaFoldDB" id="A0A4Z2B3T0"/>
<accession>A0A4Z2B3T0</accession>
<sequence length="111" mass="12353">MDSDFRFCVNLHTKFPSSLCGAVKNIHSTHITEVTYLPPKKAANLIKQQTPDRPLPLSFAGGQTRFGTFPIWISKELRAVPQVTSIDGPPSGGVLRGRHQREHVLEVDHLL</sequence>
<comment type="caution">
    <text evidence="1">The sequence shown here is derived from an EMBL/GenBank/DDBJ whole genome shotgun (WGS) entry which is preliminary data.</text>
</comment>
<name>A0A4Z2B3T0_9TELE</name>
<evidence type="ECO:0000313" key="1">
    <source>
        <dbReference type="EMBL" id="TNM86459.1"/>
    </source>
</evidence>
<dbReference type="Proteomes" id="UP000516260">
    <property type="component" value="Chromosome 7"/>
</dbReference>
<protein>
    <submittedName>
        <fullName evidence="1">Uncharacterized protein</fullName>
    </submittedName>
</protein>
<reference evidence="1 2" key="1">
    <citation type="submission" date="2019-04" db="EMBL/GenBank/DDBJ databases">
        <title>The sequence and de novo assembly of Takifugu bimaculatus genome using PacBio and Hi-C technologies.</title>
        <authorList>
            <person name="Xu P."/>
            <person name="Liu B."/>
            <person name="Zhou Z."/>
        </authorList>
    </citation>
    <scope>NUCLEOTIDE SEQUENCE [LARGE SCALE GENOMIC DNA]</scope>
    <source>
        <strain evidence="1">TB-2018</strain>
        <tissue evidence="1">Muscle</tissue>
    </source>
</reference>
<keyword evidence="2" id="KW-1185">Reference proteome</keyword>
<proteinExistence type="predicted"/>